<comment type="caution">
    <text evidence="1">The sequence shown here is derived from an EMBL/GenBank/DDBJ whole genome shotgun (WGS) entry which is preliminary data.</text>
</comment>
<dbReference type="EMBL" id="QUSW01000004">
    <property type="protein sequence ID" value="RQP23646.1"/>
    <property type="molecule type" value="Genomic_DNA"/>
</dbReference>
<name>A0A3N7HR32_9BURK</name>
<keyword evidence="2" id="KW-1185">Reference proteome</keyword>
<reference evidence="1 2" key="1">
    <citation type="submission" date="2018-08" db="EMBL/GenBank/DDBJ databases">
        <authorList>
            <person name="Khan S.A."/>
            <person name="Jeon C.O."/>
            <person name="Chun B.H."/>
            <person name="Jeong S.E."/>
        </authorList>
    </citation>
    <scope>NUCLEOTIDE SEQUENCE [LARGE SCALE GENOMIC DNA]</scope>
    <source>
        <strain evidence="1 2">S-16</strain>
    </source>
</reference>
<protein>
    <submittedName>
        <fullName evidence="1">Uncharacterized protein</fullName>
    </submittedName>
</protein>
<dbReference type="OrthoDB" id="9757546at2"/>
<evidence type="ECO:0000313" key="2">
    <source>
        <dbReference type="Proteomes" id="UP000267464"/>
    </source>
</evidence>
<accession>A0A3N7HR32</accession>
<gene>
    <name evidence="1" type="ORF">DZC73_16070</name>
</gene>
<proteinExistence type="predicted"/>
<reference evidence="1 2" key="2">
    <citation type="submission" date="2018-12" db="EMBL/GenBank/DDBJ databases">
        <title>Rhizobacter gummiphilus sp. nov., a rubber-degrading bacterium isolated from the soil of a botanical garden in Japan.</title>
        <authorList>
            <person name="Shunsuke S.S."/>
        </authorList>
    </citation>
    <scope>NUCLEOTIDE SEQUENCE [LARGE SCALE GENOMIC DNA]</scope>
    <source>
        <strain evidence="1 2">S-16</strain>
    </source>
</reference>
<dbReference type="Proteomes" id="UP000267464">
    <property type="component" value="Unassembled WGS sequence"/>
</dbReference>
<dbReference type="AlphaFoldDB" id="A0A3N7HR32"/>
<dbReference type="RefSeq" id="WP_124541365.1">
    <property type="nucleotide sequence ID" value="NZ_QUSW01000004.1"/>
</dbReference>
<organism evidence="1 2">
    <name type="scientific">Piscinibacter terrae</name>
    <dbReference type="NCBI Taxonomy" id="2496871"/>
    <lineage>
        <taxon>Bacteria</taxon>
        <taxon>Pseudomonadati</taxon>
        <taxon>Pseudomonadota</taxon>
        <taxon>Betaproteobacteria</taxon>
        <taxon>Burkholderiales</taxon>
        <taxon>Sphaerotilaceae</taxon>
        <taxon>Piscinibacter</taxon>
    </lineage>
</organism>
<evidence type="ECO:0000313" key="1">
    <source>
        <dbReference type="EMBL" id="RQP23646.1"/>
    </source>
</evidence>
<sequence length="538" mass="57373">MTTLVTLVPALTTALQFGGVRPGSLGPDISVDPSIGPPAISFKGAVRIDNVPSSTTVRAHISGDSGVFQVRDLIVLDWILEEVDPGELPPFHRGPLPKVRVQEVAATAPGNASISIQKGQTLVVRVQYAAPSADASATAMLNIEGDGWALQQVAVSLFTADVETTLGIPTLTVFQGQTAHVPMLVKSVAGPAVDVRYEQSRTQLHTGVSIPPALVHLDRHGFTTAPLTLSIAPDAPLGSNTIFVDQFGFERKTLSIPIRIEPVPQQVLAERAREKIQAQYVALGGAASALGLPIDPAMPLASAGKSFLMNFRGGTIRLDDADGVPSVQVEDRITLRFVALECQIRQEKTDEMYGSVSILVPGIQVAGSIPHETVKFPDEGDGTLDFGPDGLRITQMSQQLYSGPPTDLVIGCHLIEHDSGDVGEVKQAIRESVDALAKTLSGVAGVDAEHLTSQQDFLGKLSEFVLNAISNFLGASDDAYDPGATVLHWQDLKARNFQRKILSRSDDPRQVAYTHSLVLSGRDDGGDVGRYAFYFEVS</sequence>